<dbReference type="InterPro" id="IPR043743">
    <property type="entry name" value="DUF5688"/>
</dbReference>
<dbReference type="AlphaFoldDB" id="A0A7X2PA00"/>
<dbReference type="Proteomes" id="UP000466864">
    <property type="component" value="Unassembled WGS sequence"/>
</dbReference>
<reference evidence="2 3" key="1">
    <citation type="submission" date="2019-08" db="EMBL/GenBank/DDBJ databases">
        <title>In-depth cultivation of the pig gut microbiome towards novel bacterial diversity and tailored functional studies.</title>
        <authorList>
            <person name="Wylensek D."/>
            <person name="Hitch T.C.A."/>
            <person name="Clavel T."/>
        </authorList>
    </citation>
    <scope>NUCLEOTIDE SEQUENCE [LARGE SCALE GENOMIC DNA]</scope>
    <source>
        <strain evidence="2 3">Oil+RF-744-WCA-WT-13</strain>
    </source>
</reference>
<feature type="compositionally biased region" description="Basic and acidic residues" evidence="1">
    <location>
        <begin position="259"/>
        <end position="277"/>
    </location>
</feature>
<protein>
    <submittedName>
        <fullName evidence="2">Uncharacterized protein</fullName>
    </submittedName>
</protein>
<dbReference type="Pfam" id="PF18941">
    <property type="entry name" value="DUF5688"/>
    <property type="match status" value="1"/>
</dbReference>
<organism evidence="2 3">
    <name type="scientific">Bilifractor porci</name>
    <dbReference type="NCBI Taxonomy" id="2606636"/>
    <lineage>
        <taxon>Bacteria</taxon>
        <taxon>Bacillati</taxon>
        <taxon>Bacillota</taxon>
        <taxon>Clostridia</taxon>
        <taxon>Lachnospirales</taxon>
        <taxon>Lachnospiraceae</taxon>
        <taxon>Bilifractor</taxon>
    </lineage>
</organism>
<proteinExistence type="predicted"/>
<evidence type="ECO:0000313" key="3">
    <source>
        <dbReference type="Proteomes" id="UP000466864"/>
    </source>
</evidence>
<dbReference type="EMBL" id="VUMV01000012">
    <property type="protein sequence ID" value="MST82994.1"/>
    <property type="molecule type" value="Genomic_DNA"/>
</dbReference>
<feature type="compositionally biased region" description="Polar residues" evidence="1">
    <location>
        <begin position="278"/>
        <end position="287"/>
    </location>
</feature>
<evidence type="ECO:0000313" key="2">
    <source>
        <dbReference type="EMBL" id="MST82994.1"/>
    </source>
</evidence>
<feature type="region of interest" description="Disordered" evidence="1">
    <location>
        <begin position="259"/>
        <end position="287"/>
    </location>
</feature>
<gene>
    <name evidence="2" type="ORF">FYJ60_11865</name>
</gene>
<sequence>MSNSDFSSGAGAQRSQGEFRDDRNMDSIMKELFEIAKGEMTDRSIPDVYNRMLNKVRVQMVTRDGNAERLAEVPHIDMLDMAAVFRVVVPGDESTVSTAVTNSLLRRFNVTPEKFRQDALLAAETNNPVRIEGLGNVLSGLENREDDPYDSPLVFAGTRDQMWGAGVMAYPKFMEEAAQKIGGDFFLLPSSVHEVLLLPDDGTIEADYLKELVTTVNMTEVAPEERLTNNAYHYDARERVFDTVDHYREEQKKHSVLKVLDESRKASEKENSVHDSFHSSFRQPPSL</sequence>
<feature type="region of interest" description="Disordered" evidence="1">
    <location>
        <begin position="1"/>
        <end position="23"/>
    </location>
</feature>
<accession>A0A7X2PA00</accession>
<comment type="caution">
    <text evidence="2">The sequence shown here is derived from an EMBL/GenBank/DDBJ whole genome shotgun (WGS) entry which is preliminary data.</text>
</comment>
<dbReference type="RefSeq" id="WP_154458899.1">
    <property type="nucleotide sequence ID" value="NZ_VUMV01000012.1"/>
</dbReference>
<name>A0A7X2PA00_9FIRM</name>
<keyword evidence="3" id="KW-1185">Reference proteome</keyword>
<evidence type="ECO:0000256" key="1">
    <source>
        <dbReference type="SAM" id="MobiDB-lite"/>
    </source>
</evidence>